<feature type="compositionally biased region" description="Polar residues" evidence="2">
    <location>
        <begin position="1"/>
        <end position="10"/>
    </location>
</feature>
<dbReference type="EMBL" id="JAFIQS010000002">
    <property type="protein sequence ID" value="KAG5172980.1"/>
    <property type="molecule type" value="Genomic_DNA"/>
</dbReference>
<sequence length="1056" mass="114395">MSGQQRTSMGAGTLRHGSSSSHSSHSHPGGAGAGAGTMNGTENTYDSASSPSSAAAAERHPNPCLTPAQRLIERYERLNTPPPPQTPPSERSTFRREYRTDDASASVERRYSAGTGALRTPLDAESHRTSGSGMKKDRSPIRQSLKNLFSVLKKGAGGLTKKRPEERESLLALGAAGVGLAGAVHPYSEDSVRGINKALPPLADASGRPKKKMTGSLHYLTHSSSSPDSISWAACSVTLEPETHKLQVSSFTPASGNLPGEGMELHIHEIALSRCVNIRSLSTAQLTSKEAQLLLEEGGTQGIDALKVFEILFEEGSGRSNEKFAARSVRERAGWIGAIWDAILPIQDAKEYRPRTDQIQDAACAPSVCQQPVKYPVSSPRSDAPVSPTYLERSLPALPPKSPISPPATLPLSLPPVAPLFTPKKGPSLHLDLSEFKTPISPPHTSQRTSHNRGQLTPSERVISPSIYPPTSRPVSTFIASPISPTSGLTVGSGSPCPNSPSIRNLSQLSVVRQRLAQIERNHSELSAESRYSSACTTPTSGPVSPAGSGWSKREAVFYNAGTRTGVMSRSSSKAGSSKVVSPLNQVSTPDFSRKTEDSGQGKDDVTPKAKSQHKSKTATDSTPTWTMDLCSKDDMRKLSREVTSIRNVLGRETGNRSVQEIVIGLEQRAQGDKKDLRAIKDTLKVLGDQVAEVVETTKTRTMADAPPPSTIPLEREKSEKEDRKIVQALNEVKERLYTDLPVLVSKLQDIQNAQEKVASSAIVNATSQPAAVPPEDLSKSMDPKLLLDKLEEVKKLCQSPERGNTDDTIKNEVTGLQESLTKLLAIVQEDGNKQTLLAQQQADSVRYLNELNSWLESFVNNGTSQIQGISANIERLCNDLGAGPSRPGTPGARSNLVNDIRQLVAGMKARDQNFASLQAAVHGLLEVLTVSQTQQGADSQAIAGLMERQRHAQEAMFRAFTSEISGEIKGERLRFVDAMKEATAINVQLHVEQFKQELNKEVMAMTEEVGRLHREKQQIENQISDLFSFYSKHKQAEMVPLQFNLFLHTLIAEDS</sequence>
<feature type="region of interest" description="Disordered" evidence="2">
    <location>
        <begin position="565"/>
        <end position="623"/>
    </location>
</feature>
<dbReference type="AlphaFoldDB" id="A0A8H7Y8B1"/>
<name>A0A8H7Y8B1_PSICU</name>
<keyword evidence="1" id="KW-0175">Coiled coil</keyword>
<feature type="compositionally biased region" description="Polar residues" evidence="2">
    <location>
        <begin position="443"/>
        <end position="458"/>
    </location>
</feature>
<feature type="compositionally biased region" description="Low complexity" evidence="2">
    <location>
        <begin position="47"/>
        <end position="56"/>
    </location>
</feature>
<feature type="compositionally biased region" description="Basic and acidic residues" evidence="2">
    <location>
        <begin position="592"/>
        <end position="608"/>
    </location>
</feature>
<feature type="compositionally biased region" description="Low complexity" evidence="2">
    <location>
        <begin position="16"/>
        <end position="28"/>
    </location>
</feature>
<feature type="compositionally biased region" description="Basic and acidic residues" evidence="2">
    <location>
        <begin position="122"/>
        <end position="139"/>
    </location>
</feature>
<evidence type="ECO:0000256" key="2">
    <source>
        <dbReference type="SAM" id="MobiDB-lite"/>
    </source>
</evidence>
<feature type="region of interest" description="Disordered" evidence="2">
    <location>
        <begin position="436"/>
        <end position="467"/>
    </location>
</feature>
<comment type="caution">
    <text evidence="3">The sequence shown here is derived from an EMBL/GenBank/DDBJ whole genome shotgun (WGS) entry which is preliminary data.</text>
</comment>
<reference evidence="3" key="1">
    <citation type="submission" date="2021-02" db="EMBL/GenBank/DDBJ databases">
        <title>Psilocybe cubensis genome.</title>
        <authorList>
            <person name="Mckernan K.J."/>
            <person name="Crawford S."/>
            <person name="Trippe A."/>
            <person name="Kane L.T."/>
            <person name="Mclaughlin S."/>
        </authorList>
    </citation>
    <scope>NUCLEOTIDE SEQUENCE [LARGE SCALE GENOMIC DNA]</scope>
    <source>
        <strain evidence="3">MGC-MH-2018</strain>
    </source>
</reference>
<feature type="compositionally biased region" description="Basic and acidic residues" evidence="2">
    <location>
        <begin position="92"/>
        <end position="111"/>
    </location>
</feature>
<gene>
    <name evidence="3" type="ORF">JR316_002485</name>
</gene>
<feature type="compositionally biased region" description="Polar residues" evidence="2">
    <location>
        <begin position="529"/>
        <end position="543"/>
    </location>
</feature>
<feature type="region of interest" description="Disordered" evidence="2">
    <location>
        <begin position="1"/>
        <end position="139"/>
    </location>
</feature>
<accession>A0A8H7Y8B1</accession>
<proteinExistence type="predicted"/>
<evidence type="ECO:0000313" key="3">
    <source>
        <dbReference type="EMBL" id="KAG5172980.1"/>
    </source>
</evidence>
<feature type="compositionally biased region" description="Low complexity" evidence="2">
    <location>
        <begin position="569"/>
        <end position="582"/>
    </location>
</feature>
<dbReference type="OrthoDB" id="2261329at2759"/>
<protein>
    <submittedName>
        <fullName evidence="3">Uncharacterized protein</fullName>
    </submittedName>
</protein>
<organism evidence="3">
    <name type="scientific">Psilocybe cubensis</name>
    <name type="common">Psychedelic mushroom</name>
    <name type="synonym">Stropharia cubensis</name>
    <dbReference type="NCBI Taxonomy" id="181762"/>
    <lineage>
        <taxon>Eukaryota</taxon>
        <taxon>Fungi</taxon>
        <taxon>Dikarya</taxon>
        <taxon>Basidiomycota</taxon>
        <taxon>Agaricomycotina</taxon>
        <taxon>Agaricomycetes</taxon>
        <taxon>Agaricomycetidae</taxon>
        <taxon>Agaricales</taxon>
        <taxon>Agaricineae</taxon>
        <taxon>Strophariaceae</taxon>
        <taxon>Psilocybe</taxon>
    </lineage>
</organism>
<evidence type="ECO:0000256" key="1">
    <source>
        <dbReference type="SAM" id="Coils"/>
    </source>
</evidence>
<feature type="coiled-coil region" evidence="1">
    <location>
        <begin position="996"/>
        <end position="1023"/>
    </location>
</feature>
<feature type="region of interest" description="Disordered" evidence="2">
    <location>
        <begin position="523"/>
        <end position="551"/>
    </location>
</feature>